<evidence type="ECO:0000313" key="3">
    <source>
        <dbReference type="Proteomes" id="UP000095283"/>
    </source>
</evidence>
<name>A0A1I7XF36_HETBA</name>
<organism evidence="3 4">
    <name type="scientific">Heterorhabditis bacteriophora</name>
    <name type="common">Entomopathogenic nematode worm</name>
    <dbReference type="NCBI Taxonomy" id="37862"/>
    <lineage>
        <taxon>Eukaryota</taxon>
        <taxon>Metazoa</taxon>
        <taxon>Ecdysozoa</taxon>
        <taxon>Nematoda</taxon>
        <taxon>Chromadorea</taxon>
        <taxon>Rhabditida</taxon>
        <taxon>Rhabditina</taxon>
        <taxon>Rhabditomorpha</taxon>
        <taxon>Strongyloidea</taxon>
        <taxon>Heterorhabditidae</taxon>
        <taxon>Heterorhabditis</taxon>
    </lineage>
</organism>
<protein>
    <submittedName>
        <fullName evidence="4">MCRS_N domain-containing protein</fullName>
    </submittedName>
</protein>
<feature type="region of interest" description="Disordered" evidence="1">
    <location>
        <begin position="70"/>
        <end position="156"/>
    </location>
</feature>
<evidence type="ECO:0000313" key="4">
    <source>
        <dbReference type="WBParaSite" id="Hba_16076"/>
    </source>
</evidence>
<accession>A0A1I7XF36</accession>
<dbReference type="InterPro" id="IPR025999">
    <property type="entry name" value="MCRS_N"/>
</dbReference>
<reference evidence="4" key="1">
    <citation type="submission" date="2016-11" db="UniProtKB">
        <authorList>
            <consortium name="WormBaseParasite"/>
        </authorList>
    </citation>
    <scope>IDENTIFICATION</scope>
</reference>
<evidence type="ECO:0000256" key="1">
    <source>
        <dbReference type="SAM" id="MobiDB-lite"/>
    </source>
</evidence>
<feature type="compositionally biased region" description="Basic and acidic residues" evidence="1">
    <location>
        <begin position="99"/>
        <end position="110"/>
    </location>
</feature>
<dbReference type="WBParaSite" id="Hba_16076">
    <property type="protein sequence ID" value="Hba_16076"/>
    <property type="gene ID" value="Hba_16076"/>
</dbReference>
<dbReference type="Pfam" id="PF13325">
    <property type="entry name" value="MCRS_N"/>
    <property type="match status" value="1"/>
</dbReference>
<dbReference type="Proteomes" id="UP000095283">
    <property type="component" value="Unplaced"/>
</dbReference>
<proteinExistence type="predicted"/>
<feature type="domain" description="Microspherule protein N-terminal" evidence="2">
    <location>
        <begin position="207"/>
        <end position="252"/>
    </location>
</feature>
<dbReference type="AlphaFoldDB" id="A0A1I7XF36"/>
<evidence type="ECO:0000259" key="2">
    <source>
        <dbReference type="Pfam" id="PF13325"/>
    </source>
</evidence>
<keyword evidence="3" id="KW-1185">Reference proteome</keyword>
<sequence>MSVSNEGADQKNIVQLWTNDMHQDTGTCHRDTNPVNDGDIVKKKELDVFRSEETVPTQFHELIDQQISSTAGNISYRAPSETKSAQGEDDGAEKKIRRSTRDIKRPKFDDELVDSGIGKLLSPREKDLPGLSGTGSEPPATKHALRKRSAKSIEDRQAVEDALMEEEAIKQERKRREARIASKDIRSKELAAANEAAEAVSSEELRQWTASDDVALLTAVSHVCDLSAVLANIKFSRPYTLADIEERLVSFLVLGKAHHTYYIMDTNIKMVPADV</sequence>